<organism evidence="2 3">
    <name type="scientific">Rhizobium subbaraonis</name>
    <dbReference type="NCBI Taxonomy" id="908946"/>
    <lineage>
        <taxon>Bacteria</taxon>
        <taxon>Pseudomonadati</taxon>
        <taxon>Pseudomonadota</taxon>
        <taxon>Alphaproteobacteria</taxon>
        <taxon>Hyphomicrobiales</taxon>
        <taxon>Rhizobiaceae</taxon>
        <taxon>Rhizobium/Agrobacterium group</taxon>
        <taxon>Rhizobium</taxon>
    </lineage>
</organism>
<protein>
    <submittedName>
        <fullName evidence="2">Uncharacterized protein</fullName>
    </submittedName>
</protein>
<dbReference type="Proteomes" id="UP000219167">
    <property type="component" value="Unassembled WGS sequence"/>
</dbReference>
<evidence type="ECO:0000313" key="2">
    <source>
        <dbReference type="EMBL" id="SOC44653.1"/>
    </source>
</evidence>
<gene>
    <name evidence="2" type="ORF">SAMN05892877_11337</name>
</gene>
<dbReference type="EMBL" id="OBQD01000013">
    <property type="protein sequence ID" value="SOC44653.1"/>
    <property type="molecule type" value="Genomic_DNA"/>
</dbReference>
<evidence type="ECO:0000256" key="1">
    <source>
        <dbReference type="SAM" id="MobiDB-lite"/>
    </source>
</evidence>
<proteinExistence type="predicted"/>
<dbReference type="AlphaFoldDB" id="A0A285US99"/>
<reference evidence="2 3" key="1">
    <citation type="submission" date="2017-08" db="EMBL/GenBank/DDBJ databases">
        <authorList>
            <person name="de Groot N.N."/>
        </authorList>
    </citation>
    <scope>NUCLEOTIDE SEQUENCE [LARGE SCALE GENOMIC DNA]</scope>
    <source>
        <strain evidence="2 3">JC85</strain>
    </source>
</reference>
<evidence type="ECO:0000313" key="3">
    <source>
        <dbReference type="Proteomes" id="UP000219167"/>
    </source>
</evidence>
<sequence length="211" mass="22975">MCGEEGNRTPETGISGGRRGNHPWAVAGILAGRRAIRCISNRTRPLSWLGSASFGTHPRTKGARCFAGGHRRRTPSTRKVSARLHYEARGNPSERRRMRGSINRMMRSAEENAFLSPGNTITGELHAVSEGGDMLGMPRGDARLCRRPLEARPQADVSCFRSPSASIAAFEARIDWNGLFCGWSLRWPACPCSRDSGCSSRTGRSCRCAGG</sequence>
<name>A0A285US99_9HYPH</name>
<keyword evidence="3" id="KW-1185">Reference proteome</keyword>
<feature type="region of interest" description="Disordered" evidence="1">
    <location>
        <begin position="1"/>
        <end position="23"/>
    </location>
</feature>
<accession>A0A285US99</accession>